<dbReference type="InterPro" id="IPR052982">
    <property type="entry name" value="SRP1/TIP1-like"/>
</dbReference>
<dbReference type="InterPro" id="IPR018466">
    <property type="entry name" value="Kre9/Knh1-like_N"/>
</dbReference>
<keyword evidence="1 3" id="KW-0732">Signal</keyword>
<evidence type="ECO:0000256" key="3">
    <source>
        <dbReference type="SAM" id="SignalP"/>
    </source>
</evidence>
<gene>
    <name evidence="5" type="ORF">DL764_010109</name>
</gene>
<evidence type="ECO:0000313" key="6">
    <source>
        <dbReference type="Proteomes" id="UP000293360"/>
    </source>
</evidence>
<feature type="domain" description="Yeast cell wall synthesis Kre9/Knh1-like N-terminal" evidence="4">
    <location>
        <begin position="30"/>
        <end position="120"/>
    </location>
</feature>
<dbReference type="PANTHER" id="PTHR40633:SF1">
    <property type="entry name" value="GPI ANCHORED SERINE-THREONINE RICH PROTEIN (AFU_ORTHOLOGUE AFUA_1G03630)"/>
    <property type="match status" value="1"/>
</dbReference>
<evidence type="ECO:0000256" key="1">
    <source>
        <dbReference type="ARBA" id="ARBA00022729"/>
    </source>
</evidence>
<evidence type="ECO:0000259" key="4">
    <source>
        <dbReference type="Pfam" id="PF10342"/>
    </source>
</evidence>
<dbReference type="STRING" id="155417.A0A4V1X8S7"/>
<sequence>MRSVAFIASSLAFAASVTAQVAGFAAMSAPAEGEVVPAGSTYTIQWGAGGYTGSVRITLLGGRTPETLEVGEDIATGVQITDESYNWEVDCSLGEMATYGIQITSEADPSTFQYSFPFHIDNSNCGTGGGEVGSSTSSEYPTSAPPVSSSMTAYPTSSPPMPTQSETEYQPEIPSVTSSYEAVPTTQPTIQPPTTQQPTNGTTLMTSATLTLAPTESASATTSAEPIATAAAGRNAASLAAIGGIVAAVFAL</sequence>
<evidence type="ECO:0000256" key="2">
    <source>
        <dbReference type="SAM" id="MobiDB-lite"/>
    </source>
</evidence>
<name>A0A4V1X8S7_9PEZI</name>
<evidence type="ECO:0000313" key="5">
    <source>
        <dbReference type="EMBL" id="RYO78536.1"/>
    </source>
</evidence>
<organism evidence="5 6">
    <name type="scientific">Monosporascus ibericus</name>
    <dbReference type="NCBI Taxonomy" id="155417"/>
    <lineage>
        <taxon>Eukaryota</taxon>
        <taxon>Fungi</taxon>
        <taxon>Dikarya</taxon>
        <taxon>Ascomycota</taxon>
        <taxon>Pezizomycotina</taxon>
        <taxon>Sordariomycetes</taxon>
        <taxon>Xylariomycetidae</taxon>
        <taxon>Xylariales</taxon>
        <taxon>Xylariales incertae sedis</taxon>
        <taxon>Monosporascus</taxon>
    </lineage>
</organism>
<protein>
    <recommendedName>
        <fullName evidence="4">Yeast cell wall synthesis Kre9/Knh1-like N-terminal domain-containing protein</fullName>
    </recommendedName>
</protein>
<dbReference type="AlphaFoldDB" id="A0A4V1X8S7"/>
<dbReference type="OrthoDB" id="2260257at2759"/>
<feature type="compositionally biased region" description="Low complexity" evidence="2">
    <location>
        <begin position="184"/>
        <end position="202"/>
    </location>
</feature>
<dbReference type="Pfam" id="PF10342">
    <property type="entry name" value="Kre9_KNH"/>
    <property type="match status" value="1"/>
</dbReference>
<feature type="compositionally biased region" description="Polar residues" evidence="2">
    <location>
        <begin position="145"/>
        <end position="156"/>
    </location>
</feature>
<feature type="chain" id="PRO_5020707429" description="Yeast cell wall synthesis Kre9/Knh1-like N-terminal domain-containing protein" evidence="3">
    <location>
        <begin position="20"/>
        <end position="252"/>
    </location>
</feature>
<proteinExistence type="predicted"/>
<reference evidence="5 6" key="1">
    <citation type="submission" date="2018-06" db="EMBL/GenBank/DDBJ databases">
        <title>Complete Genomes of Monosporascus.</title>
        <authorList>
            <person name="Robinson A.J."/>
            <person name="Natvig D.O."/>
        </authorList>
    </citation>
    <scope>NUCLEOTIDE SEQUENCE [LARGE SCALE GENOMIC DNA]</scope>
    <source>
        <strain evidence="5 6">CBS 110550</strain>
    </source>
</reference>
<feature type="signal peptide" evidence="3">
    <location>
        <begin position="1"/>
        <end position="19"/>
    </location>
</feature>
<dbReference type="EMBL" id="QJNU01001187">
    <property type="protein sequence ID" value="RYO78536.1"/>
    <property type="molecule type" value="Genomic_DNA"/>
</dbReference>
<dbReference type="Proteomes" id="UP000293360">
    <property type="component" value="Unassembled WGS sequence"/>
</dbReference>
<dbReference type="PANTHER" id="PTHR40633">
    <property type="entry name" value="MATRIX PROTEIN, PUTATIVE (AFU_ORTHOLOGUE AFUA_8G05410)-RELATED"/>
    <property type="match status" value="1"/>
</dbReference>
<feature type="region of interest" description="Disordered" evidence="2">
    <location>
        <begin position="127"/>
        <end position="202"/>
    </location>
</feature>
<comment type="caution">
    <text evidence="5">The sequence shown here is derived from an EMBL/GenBank/DDBJ whole genome shotgun (WGS) entry which is preliminary data.</text>
</comment>
<accession>A0A4V1X8S7</accession>
<keyword evidence="6" id="KW-1185">Reference proteome</keyword>